<evidence type="ECO:0000256" key="1">
    <source>
        <dbReference type="ARBA" id="ARBA00023286"/>
    </source>
</evidence>
<gene>
    <name evidence="3" type="ordered locus">CLOAM1448</name>
</gene>
<reference evidence="3 4" key="1">
    <citation type="journal article" date="2008" name="J. Bacteriol.">
        <title>'Candidatus Cloacamonas acidaminovorans': genome sequence reconstruction provides a first glimpse of a new bacterial division.</title>
        <authorList>
            <person name="Pelletier E."/>
            <person name="Kreimeyer A."/>
            <person name="Bocs S."/>
            <person name="Rouy Z."/>
            <person name="Gyapay G."/>
            <person name="Chouari R."/>
            <person name="Riviere D."/>
            <person name="Ganesan A."/>
            <person name="Daegelen P."/>
            <person name="Sghir A."/>
            <person name="Cohen G.N."/>
            <person name="Medigue C."/>
            <person name="Weissenbach J."/>
            <person name="Le Paslier D."/>
        </authorList>
    </citation>
    <scope>NUCLEOTIDE SEQUENCE [LARGE SCALE GENOMIC DNA]</scope>
    <source>
        <strain evidence="4">Evry</strain>
    </source>
</reference>
<dbReference type="CDD" id="cd00038">
    <property type="entry name" value="CAP_ED"/>
    <property type="match status" value="1"/>
</dbReference>
<keyword evidence="4" id="KW-1185">Reference proteome</keyword>
<evidence type="ECO:0000259" key="2">
    <source>
        <dbReference type="PROSITE" id="PS50042"/>
    </source>
</evidence>
<dbReference type="Proteomes" id="UP000002019">
    <property type="component" value="Chromosome"/>
</dbReference>
<evidence type="ECO:0000313" key="3">
    <source>
        <dbReference type="EMBL" id="CAO81299.1"/>
    </source>
</evidence>
<proteinExistence type="predicted"/>
<keyword evidence="1" id="KW-0406">Ion transport</keyword>
<keyword evidence="1" id="KW-0407">Ion channel</keyword>
<protein>
    <recommendedName>
        <fullName evidence="2">Cyclic nucleotide-binding domain-containing protein</fullName>
    </recommendedName>
</protein>
<dbReference type="GO" id="GO:0005221">
    <property type="term" value="F:intracellularly cyclic nucleotide-activated monoatomic cation channel activity"/>
    <property type="evidence" value="ECO:0007669"/>
    <property type="project" value="InterPro"/>
</dbReference>
<dbReference type="GO" id="GO:0044877">
    <property type="term" value="F:protein-containing complex binding"/>
    <property type="evidence" value="ECO:0007669"/>
    <property type="project" value="TreeGrafter"/>
</dbReference>
<dbReference type="AlphaFoldDB" id="B0VJ88"/>
<keyword evidence="1" id="KW-0813">Transport</keyword>
<dbReference type="EMBL" id="CU466930">
    <property type="protein sequence ID" value="CAO81299.1"/>
    <property type="molecule type" value="Genomic_DNA"/>
</dbReference>
<name>B0VJ88_CLOAI</name>
<dbReference type="RefSeq" id="WP_015425157.1">
    <property type="nucleotide sequence ID" value="NC_020449.1"/>
</dbReference>
<dbReference type="InterPro" id="IPR000595">
    <property type="entry name" value="cNMP-bd_dom"/>
</dbReference>
<dbReference type="InterPro" id="IPR014710">
    <property type="entry name" value="RmlC-like_jellyroll"/>
</dbReference>
<accession>B0VJ88</accession>
<keyword evidence="1" id="KW-1071">Ligand-gated ion channel</keyword>
<dbReference type="HOGENOM" id="CLU_075053_16_2_0"/>
<dbReference type="KEGG" id="caci:CLOAM1448"/>
<dbReference type="PANTHER" id="PTHR45638">
    <property type="entry name" value="CYCLIC NUCLEOTIDE-GATED CATION CHANNEL SUBUNIT A"/>
    <property type="match status" value="1"/>
</dbReference>
<dbReference type="InterPro" id="IPR050866">
    <property type="entry name" value="CNG_cation_channel"/>
</dbReference>
<sequence length="166" mass="18364">MIELETLAKIPLFYDVNSEALAYLQPSFKQLLVNKGTVIIKENTEGDQIYILVKGNVQVTKDLVKGFDEDQLLTEKVLAKLSADSLPTFGENGVLGNGTRMANIIALSDCELYTLSKADFDNFAEYNYQAGYIVMKNIARKLSESLKDTDNNLVKLATALYIAVQG</sequence>
<dbReference type="InterPro" id="IPR018490">
    <property type="entry name" value="cNMP-bd_dom_sf"/>
</dbReference>
<dbReference type="Gene3D" id="2.60.120.10">
    <property type="entry name" value="Jelly Rolls"/>
    <property type="match status" value="1"/>
</dbReference>
<feature type="domain" description="Cyclic nucleotide-binding" evidence="2">
    <location>
        <begin position="12"/>
        <end position="123"/>
    </location>
</feature>
<dbReference type="Pfam" id="PF00027">
    <property type="entry name" value="cNMP_binding"/>
    <property type="match status" value="1"/>
</dbReference>
<dbReference type="PROSITE" id="PS50042">
    <property type="entry name" value="CNMP_BINDING_3"/>
    <property type="match status" value="1"/>
</dbReference>
<dbReference type="STRING" id="459349.CLOAM1448"/>
<dbReference type="SUPFAM" id="SSF51206">
    <property type="entry name" value="cAMP-binding domain-like"/>
    <property type="match status" value="1"/>
</dbReference>
<dbReference type="SMART" id="SM00100">
    <property type="entry name" value="cNMP"/>
    <property type="match status" value="1"/>
</dbReference>
<dbReference type="eggNOG" id="COG0664">
    <property type="taxonomic scope" value="Bacteria"/>
</dbReference>
<evidence type="ECO:0000313" key="4">
    <source>
        <dbReference type="Proteomes" id="UP000002019"/>
    </source>
</evidence>
<organism evidence="3 4">
    <name type="scientific">Cloacimonas acidaminovorans (strain Evry)</name>
    <dbReference type="NCBI Taxonomy" id="459349"/>
    <lineage>
        <taxon>Bacteria</taxon>
        <taxon>Pseudomonadati</taxon>
        <taxon>Candidatus Cloacimonadota</taxon>
        <taxon>Candidatus Cloacimonadia</taxon>
        <taxon>Candidatus Cloacimonadales</taxon>
        <taxon>Candidatus Cloacimonadaceae</taxon>
        <taxon>Candidatus Cloacimonas</taxon>
    </lineage>
</organism>
<dbReference type="PANTHER" id="PTHR45638:SF11">
    <property type="entry name" value="CYCLIC NUCLEOTIDE-GATED CATION CHANNEL SUBUNIT A"/>
    <property type="match status" value="1"/>
</dbReference>
<dbReference type="OrthoDB" id="9784809at2"/>